<accession>A0A9J6GIG3</accession>
<evidence type="ECO:0000313" key="1">
    <source>
        <dbReference type="EMBL" id="KAH9374344.1"/>
    </source>
</evidence>
<gene>
    <name evidence="1" type="ORF">HPB48_018324</name>
</gene>
<protein>
    <submittedName>
        <fullName evidence="1">Uncharacterized protein</fullName>
    </submittedName>
</protein>
<dbReference type="EMBL" id="JABSTR010000006">
    <property type="protein sequence ID" value="KAH9374344.1"/>
    <property type="molecule type" value="Genomic_DNA"/>
</dbReference>
<dbReference type="PANTHER" id="PTHR37162:SF1">
    <property type="entry name" value="BED-TYPE DOMAIN-CONTAINING PROTEIN"/>
    <property type="match status" value="1"/>
</dbReference>
<evidence type="ECO:0000313" key="2">
    <source>
        <dbReference type="Proteomes" id="UP000821853"/>
    </source>
</evidence>
<dbReference type="OrthoDB" id="6508548at2759"/>
<dbReference type="PANTHER" id="PTHR37162">
    <property type="entry name" value="HAT FAMILY DIMERISATION DOMAINCONTAINING PROTEIN-RELATED"/>
    <property type="match status" value="1"/>
</dbReference>
<sequence length="211" mass="24043">MAVVFAGSQDCASHSRLFTRKTPASLQDRIVKAEAVFAMSVISKSIPYSWADTATEFYKVMFSDSEVGKNFSYGRHKLSYVISDELRPYVNAKVINELCRPGVSYCALIDETPKPEQRVQQLDIQARYYSERDIVVERVEEVLAELPRNGLLCFYSDRPNVMKNIKAKLKRRVNENLLDVGECSLHKVHNAFSKGLDVFCSDVEELARDVY</sequence>
<comment type="caution">
    <text evidence="1">The sequence shown here is derived from an EMBL/GenBank/DDBJ whole genome shotgun (WGS) entry which is preliminary data.</text>
</comment>
<dbReference type="Proteomes" id="UP000821853">
    <property type="component" value="Chromosome 4"/>
</dbReference>
<name>A0A9J6GIG3_HAELO</name>
<dbReference type="VEuPathDB" id="VectorBase:HLOH_040385"/>
<keyword evidence="2" id="KW-1185">Reference proteome</keyword>
<reference evidence="1 2" key="1">
    <citation type="journal article" date="2020" name="Cell">
        <title>Large-Scale Comparative Analyses of Tick Genomes Elucidate Their Genetic Diversity and Vector Capacities.</title>
        <authorList>
            <consortium name="Tick Genome and Microbiome Consortium (TIGMIC)"/>
            <person name="Jia N."/>
            <person name="Wang J."/>
            <person name="Shi W."/>
            <person name="Du L."/>
            <person name="Sun Y."/>
            <person name="Zhan W."/>
            <person name="Jiang J.F."/>
            <person name="Wang Q."/>
            <person name="Zhang B."/>
            <person name="Ji P."/>
            <person name="Bell-Sakyi L."/>
            <person name="Cui X.M."/>
            <person name="Yuan T.T."/>
            <person name="Jiang B.G."/>
            <person name="Yang W.F."/>
            <person name="Lam T.T."/>
            <person name="Chang Q.C."/>
            <person name="Ding S.J."/>
            <person name="Wang X.J."/>
            <person name="Zhu J.G."/>
            <person name="Ruan X.D."/>
            <person name="Zhao L."/>
            <person name="Wei J.T."/>
            <person name="Ye R.Z."/>
            <person name="Que T.C."/>
            <person name="Du C.H."/>
            <person name="Zhou Y.H."/>
            <person name="Cheng J.X."/>
            <person name="Dai P.F."/>
            <person name="Guo W.B."/>
            <person name="Han X.H."/>
            <person name="Huang E.J."/>
            <person name="Li L.F."/>
            <person name="Wei W."/>
            <person name="Gao Y.C."/>
            <person name="Liu J.Z."/>
            <person name="Shao H.Z."/>
            <person name="Wang X."/>
            <person name="Wang C.C."/>
            <person name="Yang T.C."/>
            <person name="Huo Q.B."/>
            <person name="Li W."/>
            <person name="Chen H.Y."/>
            <person name="Chen S.E."/>
            <person name="Zhou L.G."/>
            <person name="Ni X.B."/>
            <person name="Tian J.H."/>
            <person name="Sheng Y."/>
            <person name="Liu T."/>
            <person name="Pan Y.S."/>
            <person name="Xia L.Y."/>
            <person name="Li J."/>
            <person name="Zhao F."/>
            <person name="Cao W.C."/>
        </authorList>
    </citation>
    <scope>NUCLEOTIDE SEQUENCE [LARGE SCALE GENOMIC DNA]</scope>
    <source>
        <strain evidence="1">HaeL-2018</strain>
    </source>
</reference>
<organism evidence="1 2">
    <name type="scientific">Haemaphysalis longicornis</name>
    <name type="common">Bush tick</name>
    <dbReference type="NCBI Taxonomy" id="44386"/>
    <lineage>
        <taxon>Eukaryota</taxon>
        <taxon>Metazoa</taxon>
        <taxon>Ecdysozoa</taxon>
        <taxon>Arthropoda</taxon>
        <taxon>Chelicerata</taxon>
        <taxon>Arachnida</taxon>
        <taxon>Acari</taxon>
        <taxon>Parasitiformes</taxon>
        <taxon>Ixodida</taxon>
        <taxon>Ixodoidea</taxon>
        <taxon>Ixodidae</taxon>
        <taxon>Haemaphysalinae</taxon>
        <taxon>Haemaphysalis</taxon>
    </lineage>
</organism>
<proteinExistence type="predicted"/>
<dbReference type="AlphaFoldDB" id="A0A9J6GIG3"/>